<feature type="domain" description="Fibronectin type-III" evidence="19">
    <location>
        <begin position="984"/>
        <end position="1081"/>
    </location>
</feature>
<protein>
    <recommendedName>
        <fullName evidence="2">protein-tyrosine-phosphatase</fullName>
        <ecNumber evidence="2">3.1.3.48</ecNumber>
    </recommendedName>
</protein>
<dbReference type="PROSITE" id="PS00022">
    <property type="entry name" value="EGF_1"/>
    <property type="match status" value="2"/>
</dbReference>
<dbReference type="GO" id="GO:0016020">
    <property type="term" value="C:membrane"/>
    <property type="evidence" value="ECO:0007669"/>
    <property type="project" value="UniProtKB-SubCell"/>
</dbReference>
<dbReference type="RefSeq" id="XP_022097176.1">
    <property type="nucleotide sequence ID" value="XM_022241484.1"/>
</dbReference>
<evidence type="ECO:0000256" key="4">
    <source>
        <dbReference type="ARBA" id="ARBA00022729"/>
    </source>
</evidence>
<evidence type="ECO:0000259" key="16">
    <source>
        <dbReference type="PROSITE" id="PS50055"/>
    </source>
</evidence>
<sequence length="2018" mass="222218">MWRSNMALILGGKTLVWKVFLLLSVSHFSLGELVDFTCFNDNPILSLTAERTFISGYKGNSTLLNDAVSFGRTVVTATGDGLPTSCSCIPSPGSGQGSSIVQQFMNCRSGFCSCTGTGFSDCRYRIGAFYCQIRTGTTGERITTITLNSDAVIIPERQTITVSTGESLTLSVTTTLSTPPNYKWRRTSATPYFSGWLDNWDGAHSPTVNSVTTADGGVYECHVPRQRAEGRHAIIRVIVRECPSNMWGPSDGCQNPCPVCYNGGMCHDVIGECICAPGFSGSHCQIANGRNAFGLNGTVACATAEDRHSTACQGKLFCLQDPFGCICAAGYKGIGCNQECDESNTFGPYCSQTCHCADGITCLKDTGECNDPSCTDEYCPQLCAPGWKGKNCQVQTPCALGYYGELCLDRCNCRDNEACDEETGVCSRGCADGYRGAACDQDGSRAIAYFGQIGKPNAGQPVTVRCEAMGNPLPRASDVILQDRVGQRIRPDRSLESSELNDYKRISEYILTAEGSVSGRELTCYVHLSGSNYLTESLTLDLYEPPYLESAPRAGDRDASSITVNWDSWSPSQGRGGGDGPVLRYEVHYRRWSDAADNMVYDYALTTSNASTSLVVSGLEVDTQYDFVIIVVREGEGGAGPPSRKATISTTCAAPTAPPVAQLGVVSGTELHLSWQLPDESTRQCDSLENIQIYVKQRSDSEFPAFPSQLDPSGTDTRLGSLIPCTQYDVYITFSNRGGLTSPRSNTVSATTATTVSSFIPTVNLQKSDVTSDSIRFTWDEVPCEEALSVDSVEDQPTALRVRWNQPSGNCPVDYYTIHYDLVWLSQCEIPDSNRTLAGTTEGTEYGITGLFPYSRYRVDVTARTSVGEGDGSYVYAYTADAAPSQPPSDVANAATLKRGLRFEWQPPRCLGRRGVITGYRYRLLDLERGGANLTVNTFSYERQADISGLVPYTLYSFQVLARTAAGDGPYSEAIRLRTAQAKPPEVPMVTTPSGDATSITVRWHRPDPPHGIIIAYYIRYGIVLQGSEEVKVTEGLNDTLLEFVLTGLVADSNYSIEVQAETAVNRGPLSVPVYRITQEGIPGEPSSLRVESKTQEQLSIAWNIPTEPNGRIITYTVKHRVIEKPYDPDFSPSLTYVKSQTPPDIRKSDIPGLQPGTNYEILVSASTQKGEGPAAEIEAFTEPASDIPAPVLPSVNPQTSTGTRVDITIPEVDSAYIVSYLVKVKKVSSRRRRESVNIKQEDIGNYSTNPEEYWAGEISKSEHSGNFVVGDEKTYGIYYNPPLQEGTTYEIQTGSSSKTDNAHIVALSEPLTITAGNYGQPDPPSPEDGGSDVGTIVAVILVLLVVVVVVFGGVIIIRRRRAQNTGKPFESVGMTKIDDSKYIKKSPPSPELKHVASEDALTNMTQDGAPRPTPSGAATLPADIHRQPTARVRSSGPVKVEKLADHVKAKKAKSNEGFKLDYASLPSDHIHSMDVAKKDENKTKNRYANIIAYDHSRVVLDKLDADPHSDYINANYIDGYKHPKKYIAAQGPNSSSTRDMWRMIWQEKTRIIVMVTHLVEGGKKKCEQYWPLKSKSYGGIEVELEKESKLADYIIRTFKMKKNGEERKLMQYHFTSWPDMGLPQYASPLLRFVFVVKEGCNEEPNMGPIIVHCSAGVGRTGTFITIDAMLDQAKGEGQVDVLKFVSNMRDKRVRMVQTQEQYVFIFDALLEAFLCGQTWVPMEGLRRAMDRLNTPSPIGKSTLLQDEFTKLASLQPTAKADRFRGGKDPLNANKNRFPDNLPLDRGRPYLMTMGTEQSTNYINASFINGYWKRDEYIITQIPMPNTTVDFWSMVYDYNSSTIVMLNPLDPTDETMGRYWPEKTMSAYGPYNVQVVSVESYDGTVCRTFTVDNMNKPKDEAHTIRQFEFNGWSSDSEVPSSGMSLLKLISYLQRWLEEDHGGPVTVQCIDGVRCSGLFCAVLAMLDKIKAEKIVDVFHAVKSVRNNRPSAVATLEQYKFCYETAVMHLESFDIYENFR</sequence>
<dbReference type="PROSITE" id="PS00383">
    <property type="entry name" value="TYR_PHOSPHATASE_1"/>
    <property type="match status" value="1"/>
</dbReference>
<keyword evidence="20" id="KW-1185">Reference proteome</keyword>
<dbReference type="InterPro" id="IPR007110">
    <property type="entry name" value="Ig-like_dom"/>
</dbReference>
<dbReference type="PROSITE" id="PS50055">
    <property type="entry name" value="TYR_PHOSPHATASE_PTP"/>
    <property type="match status" value="2"/>
</dbReference>
<dbReference type="InterPro" id="IPR000242">
    <property type="entry name" value="PTP_cat"/>
</dbReference>
<feature type="domain" description="Fibronectin type-III" evidence="19">
    <location>
        <begin position="655"/>
        <end position="755"/>
    </location>
</feature>
<evidence type="ECO:0000259" key="17">
    <source>
        <dbReference type="PROSITE" id="PS50056"/>
    </source>
</evidence>
<reference evidence="21" key="1">
    <citation type="submission" date="2025-08" db="UniProtKB">
        <authorList>
            <consortium name="RefSeq"/>
        </authorList>
    </citation>
    <scope>IDENTIFICATION</scope>
</reference>
<evidence type="ECO:0000256" key="13">
    <source>
        <dbReference type="SAM" id="Phobius"/>
    </source>
</evidence>
<keyword evidence="7 13" id="KW-1133">Transmembrane helix</keyword>
<feature type="signal peptide" evidence="14">
    <location>
        <begin position="1"/>
        <end position="31"/>
    </location>
</feature>
<dbReference type="OMA" id="INGYWKR"/>
<dbReference type="SMART" id="SM00404">
    <property type="entry name" value="PTPc_motif"/>
    <property type="match status" value="2"/>
</dbReference>
<dbReference type="Gene3D" id="3.90.190.10">
    <property type="entry name" value="Protein tyrosine phosphatase superfamily"/>
    <property type="match status" value="2"/>
</dbReference>
<dbReference type="GeneID" id="110982801"/>
<dbReference type="Gene3D" id="2.170.300.10">
    <property type="entry name" value="Tie2 ligand-binding domain superfamily"/>
    <property type="match status" value="1"/>
</dbReference>
<dbReference type="InterPro" id="IPR036116">
    <property type="entry name" value="FN3_sf"/>
</dbReference>
<feature type="compositionally biased region" description="Polar residues" evidence="12">
    <location>
        <begin position="1134"/>
        <end position="1143"/>
    </location>
</feature>
<evidence type="ECO:0000256" key="14">
    <source>
        <dbReference type="SAM" id="SignalP"/>
    </source>
</evidence>
<dbReference type="CDD" id="cd00063">
    <property type="entry name" value="FN3"/>
    <property type="match status" value="5"/>
</dbReference>
<dbReference type="GO" id="GO:0004725">
    <property type="term" value="F:protein tyrosine phosphatase activity"/>
    <property type="evidence" value="ECO:0007669"/>
    <property type="project" value="UniProtKB-EC"/>
</dbReference>
<dbReference type="SMART" id="SM00181">
    <property type="entry name" value="EGF"/>
    <property type="match status" value="4"/>
</dbReference>
<name>A0A8B7Z185_ACAPL</name>
<dbReference type="PROSITE" id="PS01186">
    <property type="entry name" value="EGF_2"/>
    <property type="match status" value="1"/>
</dbReference>
<dbReference type="InterPro" id="IPR000742">
    <property type="entry name" value="EGF"/>
</dbReference>
<dbReference type="PANTHER" id="PTHR46957">
    <property type="entry name" value="CYTOKINE RECEPTOR"/>
    <property type="match status" value="1"/>
</dbReference>
<feature type="region of interest" description="Disordered" evidence="12">
    <location>
        <begin position="1405"/>
        <end position="1439"/>
    </location>
</feature>
<comment type="caution">
    <text evidence="11">Lacks conserved residue(s) required for the propagation of feature annotation.</text>
</comment>
<evidence type="ECO:0000256" key="2">
    <source>
        <dbReference type="ARBA" id="ARBA00013064"/>
    </source>
</evidence>
<evidence type="ECO:0000256" key="6">
    <source>
        <dbReference type="ARBA" id="ARBA00022912"/>
    </source>
</evidence>
<dbReference type="PRINTS" id="PR00700">
    <property type="entry name" value="PRTYPHPHTASE"/>
</dbReference>
<evidence type="ECO:0000256" key="5">
    <source>
        <dbReference type="ARBA" id="ARBA00022801"/>
    </source>
</evidence>
<evidence type="ECO:0000256" key="10">
    <source>
        <dbReference type="ARBA" id="ARBA00051722"/>
    </source>
</evidence>
<keyword evidence="5" id="KW-0378">Hydrolase</keyword>
<dbReference type="CDD" id="cd00054">
    <property type="entry name" value="EGF_CA"/>
    <property type="match status" value="1"/>
</dbReference>
<dbReference type="PROSITE" id="PS50056">
    <property type="entry name" value="TYR_PHOSPHATASE_2"/>
    <property type="match status" value="2"/>
</dbReference>
<dbReference type="InterPro" id="IPR003599">
    <property type="entry name" value="Ig_sub"/>
</dbReference>
<feature type="domain" description="Fibronectin type-III" evidence="19">
    <location>
        <begin position="784"/>
        <end position="885"/>
    </location>
</feature>
<feature type="domain" description="Ig-like" evidence="18">
    <location>
        <begin position="155"/>
        <end position="223"/>
    </location>
</feature>
<evidence type="ECO:0000313" key="21">
    <source>
        <dbReference type="RefSeq" id="XP_022097176.1"/>
    </source>
</evidence>
<dbReference type="SMART" id="SM00409">
    <property type="entry name" value="IG"/>
    <property type="match status" value="1"/>
</dbReference>
<keyword evidence="11" id="KW-1015">Disulfide bond</keyword>
<dbReference type="InterPro" id="IPR029021">
    <property type="entry name" value="Prot-tyrosine_phosphatase-like"/>
</dbReference>
<dbReference type="InterPro" id="IPR013783">
    <property type="entry name" value="Ig-like_fold"/>
</dbReference>
<comment type="subcellular location">
    <subcellularLocation>
        <location evidence="1">Membrane</location>
        <topology evidence="1">Single-pass membrane protein</topology>
    </subcellularLocation>
</comment>
<dbReference type="Proteomes" id="UP000694845">
    <property type="component" value="Unplaced"/>
</dbReference>
<dbReference type="InterPro" id="IPR003961">
    <property type="entry name" value="FN3_dom"/>
</dbReference>
<feature type="domain" description="EGF-like" evidence="15">
    <location>
        <begin position="249"/>
        <end position="285"/>
    </location>
</feature>
<evidence type="ECO:0000256" key="7">
    <source>
        <dbReference type="ARBA" id="ARBA00022989"/>
    </source>
</evidence>
<feature type="domain" description="Fibronectin type-III" evidence="19">
    <location>
        <begin position="1085"/>
        <end position="1186"/>
    </location>
</feature>
<organism evidence="20 21">
    <name type="scientific">Acanthaster planci</name>
    <name type="common">Crown-of-thorns starfish</name>
    <dbReference type="NCBI Taxonomy" id="133434"/>
    <lineage>
        <taxon>Eukaryota</taxon>
        <taxon>Metazoa</taxon>
        <taxon>Echinodermata</taxon>
        <taxon>Eleutherozoa</taxon>
        <taxon>Asterozoa</taxon>
        <taxon>Asteroidea</taxon>
        <taxon>Valvatacea</taxon>
        <taxon>Valvatida</taxon>
        <taxon>Acanthasteridae</taxon>
        <taxon>Acanthaster</taxon>
    </lineage>
</organism>
<evidence type="ECO:0000259" key="15">
    <source>
        <dbReference type="PROSITE" id="PS50026"/>
    </source>
</evidence>
<gene>
    <name evidence="21" type="primary">LOC110982801</name>
</gene>
<feature type="domain" description="Tyrosine-protein phosphatase" evidence="16">
    <location>
        <begin position="1745"/>
        <end position="2007"/>
    </location>
</feature>
<dbReference type="SUPFAM" id="SSF48726">
    <property type="entry name" value="Immunoglobulin"/>
    <property type="match status" value="1"/>
</dbReference>
<dbReference type="Gene3D" id="2.60.40.10">
    <property type="entry name" value="Immunoglobulins"/>
    <property type="match status" value="7"/>
</dbReference>
<evidence type="ECO:0000313" key="20">
    <source>
        <dbReference type="Proteomes" id="UP000694845"/>
    </source>
</evidence>
<dbReference type="SMART" id="SM00194">
    <property type="entry name" value="PTPc"/>
    <property type="match status" value="2"/>
</dbReference>
<dbReference type="SUPFAM" id="SSF49265">
    <property type="entry name" value="Fibronectin type III"/>
    <property type="match status" value="4"/>
</dbReference>
<keyword evidence="3 13" id="KW-0812">Transmembrane</keyword>
<comment type="catalytic activity">
    <reaction evidence="10">
        <text>O-phospho-L-tyrosyl-[protein] + H2O = L-tyrosyl-[protein] + phosphate</text>
        <dbReference type="Rhea" id="RHEA:10684"/>
        <dbReference type="Rhea" id="RHEA-COMP:10136"/>
        <dbReference type="Rhea" id="RHEA-COMP:20101"/>
        <dbReference type="ChEBI" id="CHEBI:15377"/>
        <dbReference type="ChEBI" id="CHEBI:43474"/>
        <dbReference type="ChEBI" id="CHEBI:46858"/>
        <dbReference type="ChEBI" id="CHEBI:61978"/>
        <dbReference type="EC" id="3.1.3.48"/>
    </reaction>
</comment>
<dbReference type="FunFam" id="3.90.190.10:FF:000088">
    <property type="entry name" value="Receptor protein-tyrosine phosphatase LAR"/>
    <property type="match status" value="1"/>
</dbReference>
<dbReference type="PANTHER" id="PTHR46957:SF3">
    <property type="entry name" value="CYTOKINE RECEPTOR"/>
    <property type="match status" value="1"/>
</dbReference>
<feature type="domain" description="Tyrosine specific protein phosphatases" evidence="17">
    <location>
        <begin position="1631"/>
        <end position="1704"/>
    </location>
</feature>
<dbReference type="InterPro" id="IPR016130">
    <property type="entry name" value="Tyr_Pase_AS"/>
</dbReference>
<dbReference type="InterPro" id="IPR036179">
    <property type="entry name" value="Ig-like_dom_sf"/>
</dbReference>
<evidence type="ECO:0000256" key="9">
    <source>
        <dbReference type="ARBA" id="ARBA00023180"/>
    </source>
</evidence>
<dbReference type="SUPFAM" id="SSF52799">
    <property type="entry name" value="(Phosphotyrosine protein) phosphatases II"/>
    <property type="match status" value="2"/>
</dbReference>
<evidence type="ECO:0000256" key="3">
    <source>
        <dbReference type="ARBA" id="ARBA00022692"/>
    </source>
</evidence>
<accession>A0A8B7Z185</accession>
<feature type="domain" description="Tyrosine-protein phosphatase" evidence="16">
    <location>
        <begin position="1459"/>
        <end position="1713"/>
    </location>
</feature>
<dbReference type="InterPro" id="IPR003595">
    <property type="entry name" value="Tyr_Pase_cat"/>
</dbReference>
<keyword evidence="8 13" id="KW-0472">Membrane</keyword>
<proteinExistence type="predicted"/>
<feature type="disulfide bond" evidence="11">
    <location>
        <begin position="275"/>
        <end position="284"/>
    </location>
</feature>
<evidence type="ECO:0000259" key="18">
    <source>
        <dbReference type="PROSITE" id="PS50835"/>
    </source>
</evidence>
<evidence type="ECO:0000256" key="11">
    <source>
        <dbReference type="PROSITE-ProRule" id="PRU00076"/>
    </source>
</evidence>
<dbReference type="InterPro" id="IPR000387">
    <property type="entry name" value="Tyr_Pase_dom"/>
</dbReference>
<dbReference type="PROSITE" id="PS50853">
    <property type="entry name" value="FN3"/>
    <property type="match status" value="6"/>
</dbReference>
<keyword evidence="6" id="KW-0904">Protein phosphatase</keyword>
<feature type="domain" description="Fibronectin type-III" evidence="19">
    <location>
        <begin position="887"/>
        <end position="982"/>
    </location>
</feature>
<dbReference type="OrthoDB" id="1668230at2759"/>
<feature type="domain" description="Tyrosine specific protein phosphatases" evidence="17">
    <location>
        <begin position="1923"/>
        <end position="1998"/>
    </location>
</feature>
<evidence type="ECO:0000256" key="8">
    <source>
        <dbReference type="ARBA" id="ARBA00023136"/>
    </source>
</evidence>
<dbReference type="PROSITE" id="PS50026">
    <property type="entry name" value="EGF_3"/>
    <property type="match status" value="1"/>
</dbReference>
<keyword evidence="11" id="KW-0245">EGF-like domain</keyword>
<dbReference type="Pfam" id="PF00041">
    <property type="entry name" value="fn3"/>
    <property type="match status" value="5"/>
</dbReference>
<dbReference type="PROSITE" id="PS50835">
    <property type="entry name" value="IG_LIKE"/>
    <property type="match status" value="1"/>
</dbReference>
<feature type="chain" id="PRO_5034412050" description="protein-tyrosine-phosphatase" evidence="14">
    <location>
        <begin position="32"/>
        <end position="2018"/>
    </location>
</feature>
<evidence type="ECO:0000256" key="1">
    <source>
        <dbReference type="ARBA" id="ARBA00004167"/>
    </source>
</evidence>
<dbReference type="FunFam" id="3.90.190.10:FF:000102">
    <property type="entry name" value="Receptor-type tyrosine-protein phosphatase"/>
    <property type="match status" value="1"/>
</dbReference>
<dbReference type="Pfam" id="PF00102">
    <property type="entry name" value="Y_phosphatase"/>
    <property type="match status" value="2"/>
</dbReference>
<evidence type="ECO:0000256" key="12">
    <source>
        <dbReference type="SAM" id="MobiDB-lite"/>
    </source>
</evidence>
<dbReference type="SMART" id="SM00060">
    <property type="entry name" value="FN3"/>
    <property type="match status" value="6"/>
</dbReference>
<dbReference type="InterPro" id="IPR050713">
    <property type="entry name" value="RTP_Phos/Ushers"/>
</dbReference>
<keyword evidence="4 14" id="KW-0732">Signal</keyword>
<dbReference type="EC" id="3.1.3.48" evidence="2"/>
<dbReference type="KEGG" id="aplc:110982801"/>
<evidence type="ECO:0000259" key="19">
    <source>
        <dbReference type="PROSITE" id="PS50853"/>
    </source>
</evidence>
<feature type="transmembrane region" description="Helical" evidence="13">
    <location>
        <begin position="1334"/>
        <end position="1358"/>
    </location>
</feature>
<feature type="domain" description="Fibronectin type-III" evidence="19">
    <location>
        <begin position="548"/>
        <end position="654"/>
    </location>
</feature>
<keyword evidence="9" id="KW-0325">Glycoprotein</keyword>
<feature type="region of interest" description="Disordered" evidence="12">
    <location>
        <begin position="1134"/>
        <end position="1153"/>
    </location>
</feature>